<dbReference type="InterPro" id="IPR024041">
    <property type="entry name" value="NH4_transpt_AmtB-like_dom"/>
</dbReference>
<keyword evidence="3 8" id="KW-0813">Transport</keyword>
<organism evidence="11 12">
    <name type="scientific">Wickerhamiella sorbophila</name>
    <dbReference type="NCBI Taxonomy" id="45607"/>
    <lineage>
        <taxon>Eukaryota</taxon>
        <taxon>Fungi</taxon>
        <taxon>Dikarya</taxon>
        <taxon>Ascomycota</taxon>
        <taxon>Saccharomycotina</taxon>
        <taxon>Dipodascomycetes</taxon>
        <taxon>Dipodascales</taxon>
        <taxon>Trichomonascaceae</taxon>
        <taxon>Wickerhamiella</taxon>
    </lineage>
</organism>
<feature type="transmembrane region" description="Helical" evidence="8">
    <location>
        <begin position="23"/>
        <end position="44"/>
    </location>
</feature>
<feature type="transmembrane region" description="Helical" evidence="8">
    <location>
        <begin position="243"/>
        <end position="264"/>
    </location>
</feature>
<evidence type="ECO:0000256" key="8">
    <source>
        <dbReference type="RuleBase" id="RU362002"/>
    </source>
</evidence>
<feature type="transmembrane region" description="Helical" evidence="8">
    <location>
        <begin position="334"/>
        <end position="353"/>
    </location>
</feature>
<evidence type="ECO:0000256" key="7">
    <source>
        <dbReference type="ARBA" id="ARBA00023177"/>
    </source>
</evidence>
<dbReference type="STRING" id="45607.A0A2T0FGW2"/>
<feature type="transmembrane region" description="Helical" evidence="8">
    <location>
        <begin position="211"/>
        <end position="231"/>
    </location>
</feature>
<dbReference type="NCBIfam" id="TIGR00836">
    <property type="entry name" value="amt"/>
    <property type="match status" value="1"/>
</dbReference>
<feature type="transmembrane region" description="Helical" evidence="8">
    <location>
        <begin position="142"/>
        <end position="162"/>
    </location>
</feature>
<keyword evidence="7 8" id="KW-0924">Ammonia transport</keyword>
<keyword evidence="12" id="KW-1185">Reference proteome</keyword>
<evidence type="ECO:0000256" key="9">
    <source>
        <dbReference type="SAM" id="MobiDB-lite"/>
    </source>
</evidence>
<evidence type="ECO:0000313" key="11">
    <source>
        <dbReference type="EMBL" id="PRT54238.1"/>
    </source>
</evidence>
<evidence type="ECO:0000256" key="2">
    <source>
        <dbReference type="ARBA" id="ARBA00005887"/>
    </source>
</evidence>
<comment type="caution">
    <text evidence="11">The sequence shown here is derived from an EMBL/GenBank/DDBJ whole genome shotgun (WGS) entry which is preliminary data.</text>
</comment>
<dbReference type="GeneID" id="36515606"/>
<comment type="similarity">
    <text evidence="2 8">Belongs to the ammonia transporter channel (TC 1.A.11.2) family.</text>
</comment>
<dbReference type="Proteomes" id="UP000238350">
    <property type="component" value="Unassembled WGS sequence"/>
</dbReference>
<gene>
    <name evidence="11" type="ORF">B9G98_01858</name>
</gene>
<dbReference type="AlphaFoldDB" id="A0A2T0FGW2"/>
<dbReference type="Pfam" id="PF00909">
    <property type="entry name" value="Ammonium_transp"/>
    <property type="match status" value="1"/>
</dbReference>
<dbReference type="SUPFAM" id="SSF111352">
    <property type="entry name" value="Ammonium transporter"/>
    <property type="match status" value="1"/>
</dbReference>
<dbReference type="InterPro" id="IPR029020">
    <property type="entry name" value="Ammonium/urea_transptr"/>
</dbReference>
<feature type="transmembrane region" description="Helical" evidence="8">
    <location>
        <begin position="182"/>
        <end position="199"/>
    </location>
</feature>
<sequence>MSNLIPRSPPTPSDIPNYDTGDISYILMSTLCVFLMIPGLGFLYSGLARRKSALSMIWLCLMAGCVAMFQWYFWGYSLAFSPTATNRFIGNLHHFALRNAFDPKDYDGLPTLLIATYQGMFCAVTCAILMGGTAERGRLFPALLFVFCWATLVYCPLAYWAWGPDGWAGANWSVLDYAGGGPVEIGSGVGGMAFALCVGRRKEKLLLNFRPHNVSMVTLGTALLWFGWLGFNGGSAGGADLRAVYAVWNSNITAVFGAFAWCLLDWRLERKWSCVAVCSGIISGLVAATPCSGVIPLWGSMVLGIVSAVVCNYSTQLKYILRIDDSMDTLAEHGIAGIIGLIFNAFFGASWVIGLDGHTVSEGGWLTNNWKQIYKQIAYTAACVGWTAVVTVIIAFVIDQIPGCALRVSEDGEARGVDEDQIGEFAYDYVEVRRDYLSWAPPVVHEGSRPSGSGSGPSGAGSIEEAEKIRSVDV</sequence>
<dbReference type="PANTHER" id="PTHR43029:SF4">
    <property type="entry name" value="AMMONIUM TRANSPORTER MEP1-RELATED"/>
    <property type="match status" value="1"/>
</dbReference>
<feature type="domain" description="Ammonium transporter AmtB-like" evidence="10">
    <location>
        <begin position="25"/>
        <end position="427"/>
    </location>
</feature>
<feature type="transmembrane region" description="Helical" evidence="8">
    <location>
        <begin position="295"/>
        <end position="313"/>
    </location>
</feature>
<evidence type="ECO:0000256" key="3">
    <source>
        <dbReference type="ARBA" id="ARBA00022448"/>
    </source>
</evidence>
<evidence type="ECO:0000256" key="5">
    <source>
        <dbReference type="ARBA" id="ARBA00022989"/>
    </source>
</evidence>
<keyword evidence="6 8" id="KW-0472">Membrane</keyword>
<proteinExistence type="inferred from homology"/>
<protein>
    <recommendedName>
        <fullName evidence="8">Ammonium transporter</fullName>
    </recommendedName>
</protein>
<comment type="subcellular location">
    <subcellularLocation>
        <location evidence="8">Cell membrane</location>
        <topology evidence="8">Multi-pass membrane protein</topology>
    </subcellularLocation>
    <subcellularLocation>
        <location evidence="1">Membrane</location>
        <topology evidence="1">Multi-pass membrane protein</topology>
    </subcellularLocation>
</comment>
<feature type="transmembrane region" description="Helical" evidence="8">
    <location>
        <begin position="109"/>
        <end position="130"/>
    </location>
</feature>
<evidence type="ECO:0000256" key="4">
    <source>
        <dbReference type="ARBA" id="ARBA00022692"/>
    </source>
</evidence>
<reference evidence="11 12" key="1">
    <citation type="submission" date="2017-04" db="EMBL/GenBank/DDBJ databases">
        <title>Genome sequencing of [Candida] sorbophila.</title>
        <authorList>
            <person name="Ahn J.O."/>
        </authorList>
    </citation>
    <scope>NUCLEOTIDE SEQUENCE [LARGE SCALE GENOMIC DNA]</scope>
    <source>
        <strain evidence="11 12">DS02</strain>
    </source>
</reference>
<dbReference type="FunFam" id="1.10.3430.10:FF:000003">
    <property type="entry name" value="Ammonium transporter"/>
    <property type="match status" value="1"/>
</dbReference>
<dbReference type="RefSeq" id="XP_024664183.1">
    <property type="nucleotide sequence ID" value="XM_024808415.1"/>
</dbReference>
<accession>A0A2T0FGW2</accession>
<dbReference type="OrthoDB" id="534912at2759"/>
<evidence type="ECO:0000313" key="12">
    <source>
        <dbReference type="Proteomes" id="UP000238350"/>
    </source>
</evidence>
<keyword evidence="4 8" id="KW-0812">Transmembrane</keyword>
<dbReference type="GO" id="GO:0008519">
    <property type="term" value="F:ammonium channel activity"/>
    <property type="evidence" value="ECO:0007669"/>
    <property type="project" value="InterPro"/>
</dbReference>
<feature type="region of interest" description="Disordered" evidence="9">
    <location>
        <begin position="444"/>
        <end position="474"/>
    </location>
</feature>
<evidence type="ECO:0000259" key="10">
    <source>
        <dbReference type="Pfam" id="PF00909"/>
    </source>
</evidence>
<dbReference type="InterPro" id="IPR001905">
    <property type="entry name" value="Ammonium_transpt"/>
</dbReference>
<evidence type="ECO:0000256" key="1">
    <source>
        <dbReference type="ARBA" id="ARBA00004141"/>
    </source>
</evidence>
<feature type="transmembrane region" description="Helical" evidence="8">
    <location>
        <begin position="56"/>
        <end position="74"/>
    </location>
</feature>
<dbReference type="GO" id="GO:0019740">
    <property type="term" value="P:nitrogen utilization"/>
    <property type="evidence" value="ECO:0007669"/>
    <property type="project" value="UniProtKB-ARBA"/>
</dbReference>
<dbReference type="PANTHER" id="PTHR43029">
    <property type="entry name" value="AMMONIUM TRANSPORTER MEP2"/>
    <property type="match status" value="1"/>
</dbReference>
<keyword evidence="5 8" id="KW-1133">Transmembrane helix</keyword>
<feature type="transmembrane region" description="Helical" evidence="8">
    <location>
        <begin position="271"/>
        <end position="289"/>
    </location>
</feature>
<dbReference type="GO" id="GO:0005886">
    <property type="term" value="C:plasma membrane"/>
    <property type="evidence" value="ECO:0007669"/>
    <property type="project" value="UniProtKB-SubCell"/>
</dbReference>
<dbReference type="EMBL" id="NDIQ01000021">
    <property type="protein sequence ID" value="PRT54238.1"/>
    <property type="molecule type" value="Genomic_DNA"/>
</dbReference>
<dbReference type="Gene3D" id="1.10.3430.10">
    <property type="entry name" value="Ammonium transporter AmtB like domains"/>
    <property type="match status" value="1"/>
</dbReference>
<evidence type="ECO:0000256" key="6">
    <source>
        <dbReference type="ARBA" id="ARBA00023136"/>
    </source>
</evidence>
<feature type="compositionally biased region" description="Basic and acidic residues" evidence="9">
    <location>
        <begin position="465"/>
        <end position="474"/>
    </location>
</feature>
<name>A0A2T0FGW2_9ASCO</name>
<feature type="transmembrane region" description="Helical" evidence="8">
    <location>
        <begin position="373"/>
        <end position="398"/>
    </location>
</feature>